<proteinExistence type="predicted"/>
<accession>A0A9X1YSE4</accession>
<reference evidence="1 2" key="2">
    <citation type="journal article" date="2023" name="Plant Pathol.">
        <title>Dismantling and reorganizing Pseudomonas marginalis sensu#lato.</title>
        <authorList>
            <person name="Sawada H."/>
            <person name="Fujikawa T."/>
            <person name="Satou M."/>
        </authorList>
    </citation>
    <scope>NUCLEOTIDE SEQUENCE [LARGE SCALE GENOMIC DNA]</scope>
    <source>
        <strain evidence="1 2">MAFF 302030</strain>
    </source>
</reference>
<reference evidence="1 2" key="1">
    <citation type="journal article" date="2022" name="Int. J. Syst. Evol. Microbiol.">
        <title>Pseudomonas aegrilactucae sp. nov. and Pseudomonas morbosilactucae sp. nov., pathogens causing bacterial rot of lettuce in Japan.</title>
        <authorList>
            <person name="Sawada H."/>
            <person name="Fujikawa T."/>
            <person name="Satou M."/>
        </authorList>
    </citation>
    <scope>NUCLEOTIDE SEQUENCE [LARGE SCALE GENOMIC DNA]</scope>
    <source>
        <strain evidence="1 2">MAFF 302030</strain>
    </source>
</reference>
<evidence type="ECO:0000313" key="1">
    <source>
        <dbReference type="EMBL" id="MCK9796796.1"/>
    </source>
</evidence>
<protein>
    <submittedName>
        <fullName evidence="1">Uncharacterized protein</fullName>
    </submittedName>
</protein>
<comment type="caution">
    <text evidence="1">The sequence shown here is derived from an EMBL/GenBank/DDBJ whole genome shotgun (WGS) entry which is preliminary data.</text>
</comment>
<name>A0A9X1YSE4_9PSED</name>
<sequence length="71" mass="7655">MDNAEKMVTYISGIPAEFDKSDGDEMEKYGREGKIKLASGKISNLETDAPQGVEAWCAGADAGIRKGLKNF</sequence>
<evidence type="ECO:0000313" key="2">
    <source>
        <dbReference type="Proteomes" id="UP001155059"/>
    </source>
</evidence>
<organism evidence="1 2">
    <name type="scientific">Pseudomonas morbosilactucae</name>
    <dbReference type="NCBI Taxonomy" id="2938197"/>
    <lineage>
        <taxon>Bacteria</taxon>
        <taxon>Pseudomonadati</taxon>
        <taxon>Pseudomonadota</taxon>
        <taxon>Gammaproteobacteria</taxon>
        <taxon>Pseudomonadales</taxon>
        <taxon>Pseudomonadaceae</taxon>
        <taxon>Pseudomonas</taxon>
    </lineage>
</organism>
<gene>
    <name evidence="1" type="ORF">M1B34_03300</name>
</gene>
<dbReference type="Proteomes" id="UP001155059">
    <property type="component" value="Unassembled WGS sequence"/>
</dbReference>
<dbReference type="AlphaFoldDB" id="A0A9X1YSE4"/>
<dbReference type="EMBL" id="JALQCW010000006">
    <property type="protein sequence ID" value="MCK9796796.1"/>
    <property type="molecule type" value="Genomic_DNA"/>
</dbReference>
<dbReference type="RefSeq" id="WP_268264437.1">
    <property type="nucleotide sequence ID" value="NZ_JALQCW010000006.1"/>
</dbReference>